<dbReference type="CDD" id="cd00093">
    <property type="entry name" value="HTH_XRE"/>
    <property type="match status" value="1"/>
</dbReference>
<sequence length="82" mass="9320">MKRKINHCFASALYQGRIKSDMKQQAVADFLGRTKRWYQKIESGESEPDLNDTLRLMAKFQINAAEIVKEADGDVPVSSDTK</sequence>
<name>A0A810QH40_9FIRM</name>
<evidence type="ECO:0000313" key="2">
    <source>
        <dbReference type="EMBL" id="BCK85342.1"/>
    </source>
</evidence>
<feature type="domain" description="HTH cro/C1-type" evidence="1">
    <location>
        <begin position="13"/>
        <end position="67"/>
    </location>
</feature>
<evidence type="ECO:0000259" key="1">
    <source>
        <dbReference type="PROSITE" id="PS50943"/>
    </source>
</evidence>
<keyword evidence="3" id="KW-1185">Reference proteome</keyword>
<proteinExistence type="predicted"/>
<dbReference type="GO" id="GO:0003677">
    <property type="term" value="F:DNA binding"/>
    <property type="evidence" value="ECO:0007669"/>
    <property type="project" value="InterPro"/>
</dbReference>
<dbReference type="SUPFAM" id="SSF47413">
    <property type="entry name" value="lambda repressor-like DNA-binding domains"/>
    <property type="match status" value="1"/>
</dbReference>
<gene>
    <name evidence="2" type="ORF">MM59RIKEN_26610</name>
</gene>
<reference evidence="2" key="1">
    <citation type="submission" date="2020-09" db="EMBL/GenBank/DDBJ databases">
        <title>New species isolated from human feces.</title>
        <authorList>
            <person name="Kitahara M."/>
            <person name="Shigeno Y."/>
            <person name="Shime M."/>
            <person name="Matsumoto Y."/>
            <person name="Nakamura S."/>
            <person name="Motooka D."/>
            <person name="Fukuoka S."/>
            <person name="Nishikawa H."/>
            <person name="Benno Y."/>
        </authorList>
    </citation>
    <scope>NUCLEOTIDE SEQUENCE</scope>
    <source>
        <strain evidence="2">MM59</strain>
    </source>
</reference>
<dbReference type="KEGG" id="pfaa:MM59RIKEN_26610"/>
<dbReference type="PROSITE" id="PS50943">
    <property type="entry name" value="HTH_CROC1"/>
    <property type="match status" value="1"/>
</dbReference>
<dbReference type="RefSeq" id="WP_187030535.1">
    <property type="nucleotide sequence ID" value="NZ_AP023420.1"/>
</dbReference>
<accession>A0A810QH40</accession>
<dbReference type="AlphaFoldDB" id="A0A810QH40"/>
<evidence type="ECO:0000313" key="3">
    <source>
        <dbReference type="Proteomes" id="UP000679848"/>
    </source>
</evidence>
<dbReference type="InterPro" id="IPR001387">
    <property type="entry name" value="Cro/C1-type_HTH"/>
</dbReference>
<dbReference type="Gene3D" id="1.10.260.40">
    <property type="entry name" value="lambda repressor-like DNA-binding domains"/>
    <property type="match status" value="1"/>
</dbReference>
<dbReference type="InterPro" id="IPR010982">
    <property type="entry name" value="Lambda_DNA-bd_dom_sf"/>
</dbReference>
<organism evidence="2 3">
    <name type="scientific">Pusillibacter faecalis</name>
    <dbReference type="NCBI Taxonomy" id="2714358"/>
    <lineage>
        <taxon>Bacteria</taxon>
        <taxon>Bacillati</taxon>
        <taxon>Bacillota</taxon>
        <taxon>Clostridia</taxon>
        <taxon>Eubacteriales</taxon>
        <taxon>Oscillospiraceae</taxon>
        <taxon>Pusillibacter</taxon>
    </lineage>
</organism>
<dbReference type="Proteomes" id="UP000679848">
    <property type="component" value="Chromosome"/>
</dbReference>
<dbReference type="EMBL" id="AP023420">
    <property type="protein sequence ID" value="BCK85342.1"/>
    <property type="molecule type" value="Genomic_DNA"/>
</dbReference>
<protein>
    <recommendedName>
        <fullName evidence="1">HTH cro/C1-type domain-containing protein</fullName>
    </recommendedName>
</protein>